<comment type="similarity">
    <text evidence="1">Belongs to the Gfo/Idh/MocA family.</text>
</comment>
<evidence type="ECO:0000259" key="5">
    <source>
        <dbReference type="Pfam" id="PF22725"/>
    </source>
</evidence>
<dbReference type="Gene3D" id="3.30.360.10">
    <property type="entry name" value="Dihydrodipicolinate Reductase, domain 2"/>
    <property type="match status" value="1"/>
</dbReference>
<feature type="transmembrane region" description="Helical" evidence="3">
    <location>
        <begin position="179"/>
        <end position="197"/>
    </location>
</feature>
<evidence type="ECO:0000256" key="1">
    <source>
        <dbReference type="ARBA" id="ARBA00010928"/>
    </source>
</evidence>
<dbReference type="OrthoDB" id="9815825at2"/>
<dbReference type="AlphaFoldDB" id="A0A2S5AD94"/>
<keyword evidence="3" id="KW-1133">Transmembrane helix</keyword>
<reference evidence="6 7" key="1">
    <citation type="submission" date="2018-01" db="EMBL/GenBank/DDBJ databases">
        <authorList>
            <person name="Gaut B.S."/>
            <person name="Morton B.R."/>
            <person name="Clegg M.T."/>
            <person name="Duvall M.R."/>
        </authorList>
    </citation>
    <scope>NUCLEOTIDE SEQUENCE [LARGE SCALE GENOMIC DNA]</scope>
    <source>
        <strain evidence="6 7">HR-AY</strain>
    </source>
</reference>
<evidence type="ECO:0000259" key="4">
    <source>
        <dbReference type="Pfam" id="PF01408"/>
    </source>
</evidence>
<sequence>MKENRKIRWGIIGLGNIAHQFAKDLLLVEDAELAAVASRDSEKSKEFAKKYQCKKAYSTYDDIINDDNIDILYIATPHNSHASLTIKGLQNNKHILCEKPIALNYEDALQMIQASKANTKFFMEAFWTRFNPSFREAFSRIKRGEIGEVKYINADFAFYVEKFGEVGDRKTDMKLGGGALLDVGVYPLFLCYILLGIPTEIVAKSNFHTSGADLQTSMILQYENAQAILHSSFVSTSNIKATINGTKGRINLNTMWHEAQSYTLNIENHEEEFLLPTKGKGFTYEIEECHQCIKENRIESELWSHQNSLDLIKIVDLVKNQIGLEYPS</sequence>
<proteinExistence type="inferred from homology"/>
<dbReference type="PANTHER" id="PTHR22604">
    <property type="entry name" value="OXIDOREDUCTASES"/>
    <property type="match status" value="1"/>
</dbReference>
<keyword evidence="7" id="KW-1185">Reference proteome</keyword>
<keyword evidence="3" id="KW-0472">Membrane</keyword>
<evidence type="ECO:0000313" key="7">
    <source>
        <dbReference type="Proteomes" id="UP000237310"/>
    </source>
</evidence>
<evidence type="ECO:0000256" key="3">
    <source>
        <dbReference type="SAM" id="Phobius"/>
    </source>
</evidence>
<dbReference type="Proteomes" id="UP000237310">
    <property type="component" value="Unassembled WGS sequence"/>
</dbReference>
<keyword evidence="2" id="KW-0560">Oxidoreductase</keyword>
<name>A0A2S5AD94_9FLAO</name>
<evidence type="ECO:0000256" key="2">
    <source>
        <dbReference type="ARBA" id="ARBA00023002"/>
    </source>
</evidence>
<gene>
    <name evidence="6" type="ORF">C3L50_03230</name>
</gene>
<feature type="domain" description="GFO/IDH/MocA-like oxidoreductase" evidence="5">
    <location>
        <begin position="134"/>
        <end position="250"/>
    </location>
</feature>
<dbReference type="GO" id="GO:0016491">
    <property type="term" value="F:oxidoreductase activity"/>
    <property type="evidence" value="ECO:0007669"/>
    <property type="project" value="UniProtKB-KW"/>
</dbReference>
<accession>A0A2S5AD94</accession>
<feature type="domain" description="Gfo/Idh/MocA-like oxidoreductase N-terminal" evidence="4">
    <location>
        <begin position="7"/>
        <end position="124"/>
    </location>
</feature>
<dbReference type="InterPro" id="IPR055170">
    <property type="entry name" value="GFO_IDH_MocA-like_dom"/>
</dbReference>
<dbReference type="SUPFAM" id="SSF55347">
    <property type="entry name" value="Glyceraldehyde-3-phosphate dehydrogenase-like, C-terminal domain"/>
    <property type="match status" value="1"/>
</dbReference>
<dbReference type="Pfam" id="PF22725">
    <property type="entry name" value="GFO_IDH_MocA_C3"/>
    <property type="match status" value="1"/>
</dbReference>
<dbReference type="InterPro" id="IPR050984">
    <property type="entry name" value="Gfo/Idh/MocA_domain"/>
</dbReference>
<dbReference type="SUPFAM" id="SSF51735">
    <property type="entry name" value="NAD(P)-binding Rossmann-fold domains"/>
    <property type="match status" value="1"/>
</dbReference>
<protein>
    <submittedName>
        <fullName evidence="6">Gfo/Idh/MocA family oxidoreductase</fullName>
    </submittedName>
</protein>
<keyword evidence="3" id="KW-0812">Transmembrane</keyword>
<dbReference type="PANTHER" id="PTHR22604:SF105">
    <property type="entry name" value="TRANS-1,2-DIHYDROBENZENE-1,2-DIOL DEHYDROGENASE"/>
    <property type="match status" value="1"/>
</dbReference>
<dbReference type="RefSeq" id="WP_103804715.1">
    <property type="nucleotide sequence ID" value="NZ_PQVG01000002.1"/>
</dbReference>
<evidence type="ECO:0000313" key="6">
    <source>
        <dbReference type="EMBL" id="POY40528.1"/>
    </source>
</evidence>
<dbReference type="GO" id="GO:0000166">
    <property type="term" value="F:nucleotide binding"/>
    <property type="evidence" value="ECO:0007669"/>
    <property type="project" value="InterPro"/>
</dbReference>
<dbReference type="EMBL" id="PQVG01000002">
    <property type="protein sequence ID" value="POY40528.1"/>
    <property type="molecule type" value="Genomic_DNA"/>
</dbReference>
<dbReference type="Gene3D" id="3.40.50.720">
    <property type="entry name" value="NAD(P)-binding Rossmann-like Domain"/>
    <property type="match status" value="1"/>
</dbReference>
<organism evidence="6 7">
    <name type="scientific">Flavobacterium alvei</name>
    <dbReference type="NCBI Taxonomy" id="2080416"/>
    <lineage>
        <taxon>Bacteria</taxon>
        <taxon>Pseudomonadati</taxon>
        <taxon>Bacteroidota</taxon>
        <taxon>Flavobacteriia</taxon>
        <taxon>Flavobacteriales</taxon>
        <taxon>Flavobacteriaceae</taxon>
        <taxon>Flavobacterium</taxon>
    </lineage>
</organism>
<dbReference type="InterPro" id="IPR036291">
    <property type="entry name" value="NAD(P)-bd_dom_sf"/>
</dbReference>
<comment type="caution">
    <text evidence="6">The sequence shown here is derived from an EMBL/GenBank/DDBJ whole genome shotgun (WGS) entry which is preliminary data.</text>
</comment>
<dbReference type="Pfam" id="PF01408">
    <property type="entry name" value="GFO_IDH_MocA"/>
    <property type="match status" value="1"/>
</dbReference>
<dbReference type="InterPro" id="IPR000683">
    <property type="entry name" value="Gfo/Idh/MocA-like_OxRdtase_N"/>
</dbReference>